<dbReference type="GO" id="GO:0003677">
    <property type="term" value="F:DNA binding"/>
    <property type="evidence" value="ECO:0007669"/>
    <property type="project" value="InterPro"/>
</dbReference>
<sequence length="265" mass="31355">MTRLQRKYSNTGCYHIMLRGNEKKNIFLDDEDRQKFINVMDKKNSQAELSLYAYCLMSNHVHLVLKDRTNELSLIMKGIATSYAMYFNNRYSRVGHVFQDRFKSEAVEDERYLMAVIRYVHRNPIKAKLVESPEGYKWSSYWCYMNPDEPTANLVDTQYILNTIADNTRSAIREFERFIMENNDDKFLDMDEGGIRTLEDAELYLNNYLQSNWPEFSRKEIRTNRSLRNEIIAVLRKNTELPIVGIANLLAVNRGVVERVRPENY</sequence>
<reference evidence="2 3" key="1">
    <citation type="journal article" date="2012" name="J. Bacteriol.">
        <title>Complete genome sequences of Desulfosporosinus orientis DSM765T, Desulfosporosinus youngiae DSM17734T, Desulfosporosinus meridiei DSM13257T, and Desulfosporosinus acidiphilus DSM22704T.</title>
        <authorList>
            <person name="Pester M."/>
            <person name="Brambilla E."/>
            <person name="Alazard D."/>
            <person name="Rattei T."/>
            <person name="Weinmaier T."/>
            <person name="Han J."/>
            <person name="Lucas S."/>
            <person name="Lapidus A."/>
            <person name="Cheng J.F."/>
            <person name="Goodwin L."/>
            <person name="Pitluck S."/>
            <person name="Peters L."/>
            <person name="Ovchinnikova G."/>
            <person name="Teshima H."/>
            <person name="Detter J.C."/>
            <person name="Han C.S."/>
            <person name="Tapia R."/>
            <person name="Land M.L."/>
            <person name="Hauser L."/>
            <person name="Kyrpides N.C."/>
            <person name="Ivanova N.N."/>
            <person name="Pagani I."/>
            <person name="Huntmann M."/>
            <person name="Wei C.L."/>
            <person name="Davenport K.W."/>
            <person name="Daligault H."/>
            <person name="Chain P.S."/>
            <person name="Chen A."/>
            <person name="Mavromatis K."/>
            <person name="Markowitz V."/>
            <person name="Szeto E."/>
            <person name="Mikhailova N."/>
            <person name="Pati A."/>
            <person name="Wagner M."/>
            <person name="Woyke T."/>
            <person name="Ollivier B."/>
            <person name="Klenk H.P."/>
            <person name="Spring S."/>
            <person name="Loy A."/>
        </authorList>
    </citation>
    <scope>NUCLEOTIDE SEQUENCE [LARGE SCALE GENOMIC DNA]</scope>
    <source>
        <strain evidence="3">ATCC BAA-275 / DSM 13257 / NCIMB 13706 / S10</strain>
    </source>
</reference>
<dbReference type="PANTHER" id="PTHR34322:SF2">
    <property type="entry name" value="TRANSPOSASE IS200-LIKE DOMAIN-CONTAINING PROTEIN"/>
    <property type="match status" value="1"/>
</dbReference>
<organism evidence="2 3">
    <name type="scientific">Desulfosporosinus meridiei (strain ATCC BAA-275 / DSM 13257 / KCTC 12902 / NCIMB 13706 / S10)</name>
    <dbReference type="NCBI Taxonomy" id="768704"/>
    <lineage>
        <taxon>Bacteria</taxon>
        <taxon>Bacillati</taxon>
        <taxon>Bacillota</taxon>
        <taxon>Clostridia</taxon>
        <taxon>Eubacteriales</taxon>
        <taxon>Desulfitobacteriaceae</taxon>
        <taxon>Desulfosporosinus</taxon>
    </lineage>
</organism>
<dbReference type="EMBL" id="CP003629">
    <property type="protein sequence ID" value="AFQ43306.1"/>
    <property type="molecule type" value="Genomic_DNA"/>
</dbReference>
<evidence type="ECO:0000313" key="3">
    <source>
        <dbReference type="Proteomes" id="UP000005262"/>
    </source>
</evidence>
<accession>J7IX90</accession>
<proteinExistence type="predicted"/>
<dbReference type="SMART" id="SM01321">
    <property type="entry name" value="Y1_Tnp"/>
    <property type="match status" value="1"/>
</dbReference>
<dbReference type="AlphaFoldDB" id="J7IX90"/>
<dbReference type="RefSeq" id="WP_014902225.1">
    <property type="nucleotide sequence ID" value="NC_018515.1"/>
</dbReference>
<dbReference type="NCBIfam" id="NF047646">
    <property type="entry name" value="REP_Tyr_transpos"/>
    <property type="match status" value="1"/>
</dbReference>
<dbReference type="GO" id="GO:0004803">
    <property type="term" value="F:transposase activity"/>
    <property type="evidence" value="ECO:0007669"/>
    <property type="project" value="InterPro"/>
</dbReference>
<keyword evidence="3" id="KW-1185">Reference proteome</keyword>
<dbReference type="Proteomes" id="UP000005262">
    <property type="component" value="Chromosome"/>
</dbReference>
<reference evidence="3" key="2">
    <citation type="submission" date="2012-08" db="EMBL/GenBank/DDBJ databases">
        <title>Finished genome of Desulfosporosinus meridiei DSM 13257.</title>
        <authorList>
            <person name="Huntemann M."/>
            <person name="Wei C.-L."/>
            <person name="Han J."/>
            <person name="Detter J.C."/>
            <person name="Han C."/>
            <person name="Davenport K."/>
            <person name="Daligault H."/>
            <person name="Erkkila T."/>
            <person name="Gu W."/>
            <person name="Munk A.C.C."/>
            <person name="Teshima H."/>
            <person name="Xu Y."/>
            <person name="Chain P."/>
            <person name="Tapia R."/>
            <person name="Chen A."/>
            <person name="Krypides N."/>
            <person name="Mavromatis K."/>
            <person name="Markowitz V."/>
            <person name="Szeto E."/>
            <person name="Ivanova N."/>
            <person name="Mikhailova N."/>
            <person name="Ovchinnikova G."/>
            <person name="Pagani I."/>
            <person name="Pati A."/>
            <person name="Goodwin L."/>
            <person name="Peters L."/>
            <person name="Pitluck S."/>
            <person name="Woyke T."/>
            <person name="Pester M."/>
            <person name="Spring S."/>
            <person name="Ollivier B."/>
            <person name="Rattei T."/>
            <person name="Klenk H.-P."/>
            <person name="Wagner M."/>
            <person name="Loy A."/>
        </authorList>
    </citation>
    <scope>NUCLEOTIDE SEQUENCE [LARGE SCALE GENOMIC DNA]</scope>
    <source>
        <strain evidence="3">ATCC BAA-275 / DSM 13257 / NCIMB 13706 / S10</strain>
    </source>
</reference>
<dbReference type="Gene3D" id="3.30.70.1290">
    <property type="entry name" value="Transposase IS200-like"/>
    <property type="match status" value="1"/>
</dbReference>
<dbReference type="Pfam" id="PF01797">
    <property type="entry name" value="Y1_Tnp"/>
    <property type="match status" value="1"/>
</dbReference>
<dbReference type="KEGG" id="dmi:Desmer_1295"/>
<dbReference type="SUPFAM" id="SSF143422">
    <property type="entry name" value="Transposase IS200-like"/>
    <property type="match status" value="1"/>
</dbReference>
<dbReference type="InterPro" id="IPR036515">
    <property type="entry name" value="Transposase_17_sf"/>
</dbReference>
<evidence type="ECO:0000313" key="2">
    <source>
        <dbReference type="EMBL" id="AFQ43306.1"/>
    </source>
</evidence>
<protein>
    <submittedName>
        <fullName evidence="2">Transposase</fullName>
    </submittedName>
</protein>
<feature type="domain" description="Transposase IS200-like" evidence="1">
    <location>
        <begin position="9"/>
        <end position="123"/>
    </location>
</feature>
<gene>
    <name evidence="2" type="ordered locus">Desmer_1295</name>
</gene>
<dbReference type="eggNOG" id="COG1943">
    <property type="taxonomic scope" value="Bacteria"/>
</dbReference>
<dbReference type="HOGENOM" id="CLU_068226_0_2_9"/>
<evidence type="ECO:0000259" key="1">
    <source>
        <dbReference type="SMART" id="SM01321"/>
    </source>
</evidence>
<dbReference type="GO" id="GO:0006313">
    <property type="term" value="P:DNA transposition"/>
    <property type="evidence" value="ECO:0007669"/>
    <property type="project" value="InterPro"/>
</dbReference>
<dbReference type="PANTHER" id="PTHR34322">
    <property type="entry name" value="TRANSPOSASE, Y1_TNP DOMAIN-CONTAINING"/>
    <property type="match status" value="1"/>
</dbReference>
<name>J7IX90_DESMD</name>
<dbReference type="InterPro" id="IPR002686">
    <property type="entry name" value="Transposase_17"/>
</dbReference>